<evidence type="ECO:0000313" key="2">
    <source>
        <dbReference type="EMBL" id="PIO13129.1"/>
    </source>
</evidence>
<evidence type="ECO:0000256" key="1">
    <source>
        <dbReference type="SAM" id="MobiDB-lite"/>
    </source>
</evidence>
<name>A0A2G9QBY7_AQUCT</name>
<organism evidence="2 3">
    <name type="scientific">Aquarana catesbeiana</name>
    <name type="common">American bullfrog</name>
    <name type="synonym">Rana catesbeiana</name>
    <dbReference type="NCBI Taxonomy" id="8400"/>
    <lineage>
        <taxon>Eukaryota</taxon>
        <taxon>Metazoa</taxon>
        <taxon>Chordata</taxon>
        <taxon>Craniata</taxon>
        <taxon>Vertebrata</taxon>
        <taxon>Euteleostomi</taxon>
        <taxon>Amphibia</taxon>
        <taxon>Batrachia</taxon>
        <taxon>Anura</taxon>
        <taxon>Neobatrachia</taxon>
        <taxon>Ranoidea</taxon>
        <taxon>Ranidae</taxon>
        <taxon>Aquarana</taxon>
    </lineage>
</organism>
<proteinExistence type="predicted"/>
<dbReference type="EMBL" id="KZ059924">
    <property type="protein sequence ID" value="PIO13129.1"/>
    <property type="molecule type" value="Genomic_DNA"/>
</dbReference>
<dbReference type="AlphaFoldDB" id="A0A2G9QBY7"/>
<feature type="non-terminal residue" evidence="2">
    <location>
        <position position="82"/>
    </location>
</feature>
<evidence type="ECO:0000313" key="3">
    <source>
        <dbReference type="Proteomes" id="UP000228934"/>
    </source>
</evidence>
<accession>A0A2G9QBY7</accession>
<reference evidence="3" key="1">
    <citation type="journal article" date="2017" name="Nat. Commun.">
        <title>The North American bullfrog draft genome provides insight into hormonal regulation of long noncoding RNA.</title>
        <authorList>
            <person name="Hammond S.A."/>
            <person name="Warren R.L."/>
            <person name="Vandervalk B.P."/>
            <person name="Kucuk E."/>
            <person name="Khan H."/>
            <person name="Gibb E.A."/>
            <person name="Pandoh P."/>
            <person name="Kirk H."/>
            <person name="Zhao Y."/>
            <person name="Jones M."/>
            <person name="Mungall A.J."/>
            <person name="Coope R."/>
            <person name="Pleasance S."/>
            <person name="Moore R.A."/>
            <person name="Holt R.A."/>
            <person name="Round J.M."/>
            <person name="Ohora S."/>
            <person name="Walle B.V."/>
            <person name="Veldhoen N."/>
            <person name="Helbing C.C."/>
            <person name="Birol I."/>
        </authorList>
    </citation>
    <scope>NUCLEOTIDE SEQUENCE [LARGE SCALE GENOMIC DNA]</scope>
</reference>
<keyword evidence="3" id="KW-1185">Reference proteome</keyword>
<dbReference type="Proteomes" id="UP000228934">
    <property type="component" value="Unassembled WGS sequence"/>
</dbReference>
<feature type="region of interest" description="Disordered" evidence="1">
    <location>
        <begin position="1"/>
        <end position="82"/>
    </location>
</feature>
<sequence>MGDDLYKKKEFPPEISTDTRETQRDIKVEKEEEGHVRIKEEEDLMEISTGASNDQNPPERCPGPHNSRDSKEENDEIPQDDQ</sequence>
<protein>
    <submittedName>
        <fullName evidence="2">Uncharacterized protein</fullName>
    </submittedName>
</protein>
<feature type="compositionally biased region" description="Basic and acidic residues" evidence="1">
    <location>
        <begin position="1"/>
        <end position="40"/>
    </location>
</feature>
<feature type="compositionally biased region" description="Acidic residues" evidence="1">
    <location>
        <begin position="72"/>
        <end position="82"/>
    </location>
</feature>
<gene>
    <name evidence="2" type="ORF">AB205_0190930</name>
</gene>